<dbReference type="AlphaFoldDB" id="A0AAJ6PBU4"/>
<dbReference type="KEGG" id="hbq:QI031_12310"/>
<dbReference type="PANTHER" id="PTHR45138:SF9">
    <property type="entry name" value="DIGUANYLATE CYCLASE DGCM-RELATED"/>
    <property type="match status" value="1"/>
</dbReference>
<dbReference type="EMBL" id="CP124543">
    <property type="protein sequence ID" value="WGV28196.1"/>
    <property type="molecule type" value="Genomic_DNA"/>
</dbReference>
<dbReference type="PANTHER" id="PTHR45138">
    <property type="entry name" value="REGULATORY COMPONENTS OF SENSORY TRANSDUCTION SYSTEM"/>
    <property type="match status" value="1"/>
</dbReference>
<dbReference type="SMART" id="SM00267">
    <property type="entry name" value="GGDEF"/>
    <property type="match status" value="1"/>
</dbReference>
<dbReference type="InterPro" id="IPR029787">
    <property type="entry name" value="Nucleotide_cyclase"/>
</dbReference>
<keyword evidence="1" id="KW-0472">Membrane</keyword>
<reference evidence="3 4" key="1">
    <citation type="journal article" date="2023" name="Limnol Oceanogr Lett">
        <title>Environmental adaptations by the intertidal Antarctic cyanobacterium Halotia branconii CENA392 as revealed using long-read genome sequencing.</title>
        <authorList>
            <person name="Dextro R.B."/>
            <person name="Delbaje E."/>
            <person name="Freitas P.N.N."/>
            <person name="Geraldes V."/>
            <person name="Pinto E."/>
            <person name="Long P.F."/>
            <person name="Fiore M.F."/>
        </authorList>
    </citation>
    <scope>NUCLEOTIDE SEQUENCE [LARGE SCALE GENOMIC DNA]</scope>
    <source>
        <strain evidence="3 4">CENA392</strain>
    </source>
</reference>
<sequence>MYLIKKLDAKPLSFSILLSICLIGIMGLIDHYIPSDMSVSILYLFPVGIATWIGGNFIGILISIISSVTWLIVNPRPLNCSSVFFVPYWNTIVNLAFFLFTNYLLSQLKSTLKNLERLARTDALTGLINRMFFLELAKREINQALRHQESLTLAYIDIDDFKKINDQFGHSVGDRLLCLVADVAKNTLRKIDIVARIGGDEFAILLPRTSYESAEVVLYRVQRVLVASMKQQGFSVTFSIGAITFSDPPDSVNEMIERADNLMYFAKKKGKNLLQHELAVTLQDVK</sequence>
<feature type="domain" description="GGDEF" evidence="2">
    <location>
        <begin position="149"/>
        <end position="279"/>
    </location>
</feature>
<gene>
    <name evidence="3" type="ORF">QI031_12310</name>
</gene>
<dbReference type="InterPro" id="IPR000160">
    <property type="entry name" value="GGDEF_dom"/>
</dbReference>
<keyword evidence="4" id="KW-1185">Reference proteome</keyword>
<feature type="transmembrane region" description="Helical" evidence="1">
    <location>
        <begin position="12"/>
        <end position="29"/>
    </location>
</feature>
<dbReference type="Gene3D" id="3.30.70.270">
    <property type="match status" value="1"/>
</dbReference>
<dbReference type="RefSeq" id="WP_281485425.1">
    <property type="nucleotide sequence ID" value="NZ_CP124543.1"/>
</dbReference>
<dbReference type="InterPro" id="IPR038318">
    <property type="entry name" value="KdpD_sf"/>
</dbReference>
<evidence type="ECO:0000259" key="2">
    <source>
        <dbReference type="PROSITE" id="PS50887"/>
    </source>
</evidence>
<dbReference type="CDD" id="cd01949">
    <property type="entry name" value="GGDEF"/>
    <property type="match status" value="1"/>
</dbReference>
<dbReference type="EC" id="2.7.7.65" evidence="3"/>
<evidence type="ECO:0000313" key="4">
    <source>
        <dbReference type="Proteomes" id="UP001223520"/>
    </source>
</evidence>
<dbReference type="GO" id="GO:0052621">
    <property type="term" value="F:diguanylate cyclase activity"/>
    <property type="evidence" value="ECO:0007669"/>
    <property type="project" value="UniProtKB-EC"/>
</dbReference>
<organism evidence="3 4">
    <name type="scientific">Halotia branconii CENA392</name>
    <dbReference type="NCBI Taxonomy" id="1539056"/>
    <lineage>
        <taxon>Bacteria</taxon>
        <taxon>Bacillati</taxon>
        <taxon>Cyanobacteriota</taxon>
        <taxon>Cyanophyceae</taxon>
        <taxon>Nostocales</taxon>
        <taxon>Nodulariaceae</taxon>
        <taxon>Halotia</taxon>
    </lineage>
</organism>
<name>A0AAJ6PBU4_9CYAN</name>
<feature type="transmembrane region" description="Helical" evidence="1">
    <location>
        <begin position="41"/>
        <end position="73"/>
    </location>
</feature>
<proteinExistence type="predicted"/>
<dbReference type="SUPFAM" id="SSF55073">
    <property type="entry name" value="Nucleotide cyclase"/>
    <property type="match status" value="1"/>
</dbReference>
<protein>
    <submittedName>
        <fullName evidence="3">GGDEF domain-containing protein</fullName>
        <ecNumber evidence="3">2.7.7.65</ecNumber>
    </submittedName>
</protein>
<dbReference type="Proteomes" id="UP001223520">
    <property type="component" value="Chromosome"/>
</dbReference>
<keyword evidence="1" id="KW-0812">Transmembrane</keyword>
<dbReference type="PROSITE" id="PS50887">
    <property type="entry name" value="GGDEF"/>
    <property type="match status" value="1"/>
</dbReference>
<accession>A0AAJ6PBU4</accession>
<keyword evidence="3" id="KW-0808">Transferase</keyword>
<feature type="transmembrane region" description="Helical" evidence="1">
    <location>
        <begin position="85"/>
        <end position="105"/>
    </location>
</feature>
<dbReference type="Gene3D" id="1.20.120.620">
    <property type="entry name" value="Backbone structure of the membrane domain of e. Coli histidine kinase receptor kdpd"/>
    <property type="match status" value="1"/>
</dbReference>
<keyword evidence="1" id="KW-1133">Transmembrane helix</keyword>
<dbReference type="FunFam" id="3.30.70.270:FF:000001">
    <property type="entry name" value="Diguanylate cyclase domain protein"/>
    <property type="match status" value="1"/>
</dbReference>
<dbReference type="InterPro" id="IPR050469">
    <property type="entry name" value="Diguanylate_Cyclase"/>
</dbReference>
<evidence type="ECO:0000256" key="1">
    <source>
        <dbReference type="SAM" id="Phobius"/>
    </source>
</evidence>
<dbReference type="Pfam" id="PF00990">
    <property type="entry name" value="GGDEF"/>
    <property type="match status" value="1"/>
</dbReference>
<dbReference type="InterPro" id="IPR043128">
    <property type="entry name" value="Rev_trsase/Diguanyl_cyclase"/>
</dbReference>
<dbReference type="NCBIfam" id="TIGR00254">
    <property type="entry name" value="GGDEF"/>
    <property type="match status" value="1"/>
</dbReference>
<evidence type="ECO:0000313" key="3">
    <source>
        <dbReference type="EMBL" id="WGV28196.1"/>
    </source>
</evidence>
<keyword evidence="3" id="KW-0548">Nucleotidyltransferase</keyword>